<dbReference type="Gene3D" id="3.40.50.1010">
    <property type="entry name" value="5'-nuclease"/>
    <property type="match status" value="1"/>
</dbReference>
<dbReference type="Pfam" id="PF13638">
    <property type="entry name" value="PIN_4"/>
    <property type="match status" value="1"/>
</dbReference>
<evidence type="ECO:0000313" key="3">
    <source>
        <dbReference type="EMBL" id="KAK7195351.1"/>
    </source>
</evidence>
<accession>A0AAW0EP72</accession>
<feature type="domain" description="PIN" evidence="2">
    <location>
        <begin position="14"/>
        <end position="205"/>
    </location>
</feature>
<dbReference type="Proteomes" id="UP001430356">
    <property type="component" value="Unassembled WGS sequence"/>
</dbReference>
<comment type="caution">
    <text evidence="3">The sequence shown here is derived from an EMBL/GenBank/DDBJ whole genome shotgun (WGS) entry which is preliminary data.</text>
</comment>
<protein>
    <submittedName>
        <fullName evidence="3">PIN domain containing protein</fullName>
    </submittedName>
</protein>
<evidence type="ECO:0000313" key="4">
    <source>
        <dbReference type="Proteomes" id="UP001430356"/>
    </source>
</evidence>
<sequence length="221" mass="24009">MAATAPIADVPCCVVLDSSALLHAERNMYQLLKVQLPRSPHVFVIPKDVLIELQGLTKSGKGTVSGRAEDLLQLFQKCPQFQRQDEPPAAGTTGATAKVRRLRGVVVQQKPKETYYPLERFARNRDTRIVACAHYFTIDPATSAAEDTESPTSSLSDSLDGIPSPDSPASSPFATRCFGCTKGFFVTDDLVQQLKASAYNIPTIDSATLKNRFGHLGRDVA</sequence>
<feature type="region of interest" description="Disordered" evidence="1">
    <location>
        <begin position="143"/>
        <end position="170"/>
    </location>
</feature>
<evidence type="ECO:0000256" key="1">
    <source>
        <dbReference type="SAM" id="MobiDB-lite"/>
    </source>
</evidence>
<evidence type="ECO:0000259" key="2">
    <source>
        <dbReference type="Pfam" id="PF13638"/>
    </source>
</evidence>
<proteinExistence type="predicted"/>
<gene>
    <name evidence="3" type="ORF">NESM_000461600</name>
</gene>
<dbReference type="InterPro" id="IPR002716">
    <property type="entry name" value="PIN_dom"/>
</dbReference>
<keyword evidence="4" id="KW-1185">Reference proteome</keyword>
<organism evidence="3 4">
    <name type="scientific">Novymonas esmeraldas</name>
    <dbReference type="NCBI Taxonomy" id="1808958"/>
    <lineage>
        <taxon>Eukaryota</taxon>
        <taxon>Discoba</taxon>
        <taxon>Euglenozoa</taxon>
        <taxon>Kinetoplastea</taxon>
        <taxon>Metakinetoplastina</taxon>
        <taxon>Trypanosomatida</taxon>
        <taxon>Trypanosomatidae</taxon>
        <taxon>Novymonas</taxon>
    </lineage>
</organism>
<dbReference type="AlphaFoldDB" id="A0AAW0EP72"/>
<dbReference type="EMBL" id="JAECZO010000052">
    <property type="protein sequence ID" value="KAK7195351.1"/>
    <property type="molecule type" value="Genomic_DNA"/>
</dbReference>
<name>A0AAW0EP72_9TRYP</name>
<reference evidence="3 4" key="1">
    <citation type="journal article" date="2021" name="MBio">
        <title>A New Model Trypanosomatid, Novymonas esmeraldas: Genomic Perception of Its 'Candidatus Pandoraea novymonadis' Endosymbiont.</title>
        <authorList>
            <person name="Zakharova A."/>
            <person name="Saura A."/>
            <person name="Butenko A."/>
            <person name="Podesvova L."/>
            <person name="Warmusova S."/>
            <person name="Kostygov A.Y."/>
            <person name="Nenarokova A."/>
            <person name="Lukes J."/>
            <person name="Opperdoes F.R."/>
            <person name="Yurchenko V."/>
        </authorList>
    </citation>
    <scope>NUCLEOTIDE SEQUENCE [LARGE SCALE GENOMIC DNA]</scope>
    <source>
        <strain evidence="3 4">E262AT.01</strain>
    </source>
</reference>